<dbReference type="EMBL" id="CM031822">
    <property type="protein sequence ID" value="KAG6628272.1"/>
    <property type="molecule type" value="Genomic_DNA"/>
</dbReference>
<dbReference type="Proteomes" id="UP000811609">
    <property type="component" value="Chromosome 14"/>
</dbReference>
<proteinExistence type="predicted"/>
<evidence type="ECO:0000313" key="2">
    <source>
        <dbReference type="Proteomes" id="UP000811609"/>
    </source>
</evidence>
<protein>
    <submittedName>
        <fullName evidence="1">Uncharacterized protein</fullName>
    </submittedName>
</protein>
<comment type="caution">
    <text evidence="1">The sequence shown here is derived from an EMBL/GenBank/DDBJ whole genome shotgun (WGS) entry which is preliminary data.</text>
</comment>
<keyword evidence="2" id="KW-1185">Reference proteome</keyword>
<gene>
    <name evidence="1" type="ORF">CIPAW_14G002900</name>
</gene>
<accession>A0A8T1NEI2</accession>
<name>A0A8T1NEI2_CARIL</name>
<sequence>MMACDNDDHPSPAVSMSFSLNSIYYYTNTLYKHTYLHYPALTSNLEIRFLILGKYGNSFSFLLDSNSHQMFCLPTCLILLGHSLQKDKNLITLFIPPNQITAKLQTCE</sequence>
<reference evidence="1" key="1">
    <citation type="submission" date="2020-12" db="EMBL/GenBank/DDBJ databases">
        <title>WGS assembly of Carya illinoinensis cv. Pawnee.</title>
        <authorList>
            <person name="Platts A."/>
            <person name="Shu S."/>
            <person name="Wright S."/>
            <person name="Barry K."/>
            <person name="Edger P."/>
            <person name="Pires J.C."/>
            <person name="Schmutz J."/>
        </authorList>
    </citation>
    <scope>NUCLEOTIDE SEQUENCE</scope>
    <source>
        <tissue evidence="1">Leaf</tissue>
    </source>
</reference>
<evidence type="ECO:0000313" key="1">
    <source>
        <dbReference type="EMBL" id="KAG6628272.1"/>
    </source>
</evidence>
<organism evidence="1 2">
    <name type="scientific">Carya illinoinensis</name>
    <name type="common">Pecan</name>
    <dbReference type="NCBI Taxonomy" id="32201"/>
    <lineage>
        <taxon>Eukaryota</taxon>
        <taxon>Viridiplantae</taxon>
        <taxon>Streptophyta</taxon>
        <taxon>Embryophyta</taxon>
        <taxon>Tracheophyta</taxon>
        <taxon>Spermatophyta</taxon>
        <taxon>Magnoliopsida</taxon>
        <taxon>eudicotyledons</taxon>
        <taxon>Gunneridae</taxon>
        <taxon>Pentapetalae</taxon>
        <taxon>rosids</taxon>
        <taxon>fabids</taxon>
        <taxon>Fagales</taxon>
        <taxon>Juglandaceae</taxon>
        <taxon>Carya</taxon>
    </lineage>
</organism>
<dbReference type="AlphaFoldDB" id="A0A8T1NEI2"/>